<name>A0A6C0I2M8_9ZZZZ</name>
<dbReference type="EMBL" id="MN740084">
    <property type="protein sequence ID" value="QHT87134.1"/>
    <property type="molecule type" value="Genomic_DNA"/>
</dbReference>
<sequence length="300" mass="35125">MAYINLFGREDRLGGNITIMLSQILYAVNNDLCIMYNKDYIENVCGMKYNSSIFMLSLYDFIDKYNGKHNNKFDFLVDIKVLDYFHMLSQATINIKTDLISFFENNIYSEIRPMLINRANEMNYTIPFDPKKTILVHLRLDDVRNIPDYDGRICANFFRQRIDNDEIINTANTHDVCNSLNRYKCENSQILNHQSPLSPNKVKEQINLALAKYSDRKVIIITNPGENISDYPYDYICSDDPSYDLFLLCNSEVVILSRSTYSVSALFFGIAKEAYIPLWGHIPCYGLYTKYDNKKYNYFY</sequence>
<proteinExistence type="predicted"/>
<dbReference type="AlphaFoldDB" id="A0A6C0I2M8"/>
<reference evidence="1" key="1">
    <citation type="journal article" date="2020" name="Nature">
        <title>Giant virus diversity and host interactions through global metagenomics.</title>
        <authorList>
            <person name="Schulz F."/>
            <person name="Roux S."/>
            <person name="Paez-Espino D."/>
            <person name="Jungbluth S."/>
            <person name="Walsh D.A."/>
            <person name="Denef V.J."/>
            <person name="McMahon K.D."/>
            <person name="Konstantinidis K.T."/>
            <person name="Eloe-Fadrosh E.A."/>
            <person name="Kyrpides N.C."/>
            <person name="Woyke T."/>
        </authorList>
    </citation>
    <scope>NUCLEOTIDE SEQUENCE</scope>
    <source>
        <strain evidence="1">GVMAG-M-3300023184-190</strain>
    </source>
</reference>
<organism evidence="1">
    <name type="scientific">viral metagenome</name>
    <dbReference type="NCBI Taxonomy" id="1070528"/>
    <lineage>
        <taxon>unclassified sequences</taxon>
        <taxon>metagenomes</taxon>
        <taxon>organismal metagenomes</taxon>
    </lineage>
</organism>
<accession>A0A6C0I2M8</accession>
<protein>
    <submittedName>
        <fullName evidence="1">Uncharacterized protein</fullName>
    </submittedName>
</protein>
<evidence type="ECO:0000313" key="1">
    <source>
        <dbReference type="EMBL" id="QHT87134.1"/>
    </source>
</evidence>